<keyword evidence="2" id="KW-0812">Transmembrane</keyword>
<dbReference type="Proteomes" id="UP000006591">
    <property type="component" value="Chromosome 4"/>
</dbReference>
<name>A0A0E0H5H7_ORYNI</name>
<reference evidence="3" key="1">
    <citation type="submission" date="2015-04" db="UniProtKB">
        <authorList>
            <consortium name="EnsemblPlants"/>
        </authorList>
    </citation>
    <scope>IDENTIFICATION</scope>
    <source>
        <strain evidence="3">SL10</strain>
    </source>
</reference>
<feature type="region of interest" description="Disordered" evidence="1">
    <location>
        <begin position="215"/>
        <end position="234"/>
    </location>
</feature>
<dbReference type="OMA" id="FAFAKCQ"/>
<dbReference type="EnsemblPlants" id="ONIVA04G23180.3">
    <property type="protein sequence ID" value="ONIVA04G23180.3"/>
    <property type="gene ID" value="ONIVA04G23180"/>
</dbReference>
<sequence>MSSRMAGSAILGHVGGVRLFTASATSPAAAAAAAAARPFLAGGEAVPGVWGLRLMSTSSVASTEAAAKAEAKKADAEKEVVVNSYWGIEQSKKLVREDGTEWKWSCFRPWETYTADTSIDLTKHHVPKTLLDKIAYWTVKSLRFPTDIFFQSQSAAFSFADMYTLHLQRPAVTLYPLGNPAPPPPRRWCRSPLCPLSVSAATAGSRLAYIPRASAAANPHPDPQDEPEPQPKGGFWARWMAESAEMRAKVAKLGLAAVLAYGLFDAVTYTTFFVLAFLGYEKSTGKNPAANLKALLGIVILMWTGNNVTRPFRVAGAAALAPAIDKGLKGIQEKLNLPSQMYAFALVVGSVAAFREISRLFAFAKCQPKQS</sequence>
<evidence type="ECO:0000313" key="3">
    <source>
        <dbReference type="EnsemblPlants" id="ONIVA04G23180.3"/>
    </source>
</evidence>
<feature type="transmembrane region" description="Helical" evidence="2">
    <location>
        <begin position="253"/>
        <end position="278"/>
    </location>
</feature>
<evidence type="ECO:0000256" key="1">
    <source>
        <dbReference type="SAM" id="MobiDB-lite"/>
    </source>
</evidence>
<protein>
    <submittedName>
        <fullName evidence="3">Uncharacterized protein</fullName>
    </submittedName>
</protein>
<proteinExistence type="predicted"/>
<dbReference type="eggNOG" id="ENOG502S0CI">
    <property type="taxonomic scope" value="Eukaryota"/>
</dbReference>
<keyword evidence="2" id="KW-1133">Transmembrane helix</keyword>
<dbReference type="STRING" id="4536.A0A0E0H5H7"/>
<organism evidence="3">
    <name type="scientific">Oryza nivara</name>
    <name type="common">Indian wild rice</name>
    <name type="synonym">Oryza sativa f. spontanea</name>
    <dbReference type="NCBI Taxonomy" id="4536"/>
    <lineage>
        <taxon>Eukaryota</taxon>
        <taxon>Viridiplantae</taxon>
        <taxon>Streptophyta</taxon>
        <taxon>Embryophyta</taxon>
        <taxon>Tracheophyta</taxon>
        <taxon>Spermatophyta</taxon>
        <taxon>Magnoliopsida</taxon>
        <taxon>Liliopsida</taxon>
        <taxon>Poales</taxon>
        <taxon>Poaceae</taxon>
        <taxon>BOP clade</taxon>
        <taxon>Oryzoideae</taxon>
        <taxon>Oryzeae</taxon>
        <taxon>Oryzinae</taxon>
        <taxon>Oryza</taxon>
    </lineage>
</organism>
<dbReference type="PANTHER" id="PTHR34370">
    <property type="entry name" value="OS04G0600100 PROTEIN"/>
    <property type="match status" value="1"/>
</dbReference>
<keyword evidence="2" id="KW-0472">Membrane</keyword>
<keyword evidence="4" id="KW-1185">Reference proteome</keyword>
<dbReference type="Gramene" id="ONIVA04G23180.3">
    <property type="protein sequence ID" value="ONIVA04G23180.3"/>
    <property type="gene ID" value="ONIVA04G23180"/>
</dbReference>
<accession>A0A0E0H5H7</accession>
<evidence type="ECO:0000313" key="4">
    <source>
        <dbReference type="Proteomes" id="UP000006591"/>
    </source>
</evidence>
<dbReference type="PANTHER" id="PTHR34370:SF1">
    <property type="entry name" value="OS04G0600100 PROTEIN"/>
    <property type="match status" value="1"/>
</dbReference>
<dbReference type="AlphaFoldDB" id="A0A0E0H5H7"/>
<reference evidence="3" key="2">
    <citation type="submission" date="2018-04" db="EMBL/GenBank/DDBJ databases">
        <title>OnivRS2 (Oryza nivara Reference Sequence Version 2).</title>
        <authorList>
            <person name="Zhang J."/>
            <person name="Kudrna D."/>
            <person name="Lee S."/>
            <person name="Talag J."/>
            <person name="Rajasekar S."/>
            <person name="Welchert J."/>
            <person name="Hsing Y.-I."/>
            <person name="Wing R.A."/>
        </authorList>
    </citation>
    <scope>NUCLEOTIDE SEQUENCE [LARGE SCALE GENOMIC DNA]</scope>
    <source>
        <strain evidence="3">SL10</strain>
    </source>
</reference>
<evidence type="ECO:0000256" key="2">
    <source>
        <dbReference type="SAM" id="Phobius"/>
    </source>
</evidence>